<dbReference type="EMBL" id="SKBQ01000001">
    <property type="protein sequence ID" value="TPX15991.1"/>
    <property type="molecule type" value="Genomic_DNA"/>
</dbReference>
<protein>
    <submittedName>
        <fullName evidence="3">Uncharacterized protein</fullName>
    </submittedName>
</protein>
<evidence type="ECO:0000256" key="1">
    <source>
        <dbReference type="SAM" id="MobiDB-lite"/>
    </source>
</evidence>
<dbReference type="InParanoid" id="A0A507BG78"/>
<evidence type="ECO:0000313" key="4">
    <source>
        <dbReference type="Proteomes" id="UP000319257"/>
    </source>
</evidence>
<dbReference type="RefSeq" id="XP_030997702.1">
    <property type="nucleotide sequence ID" value="XM_031137529.1"/>
</dbReference>
<accession>A0A507BG78</accession>
<name>A0A507BG78_9PEZI</name>
<reference evidence="3 4" key="1">
    <citation type="submission" date="2019-06" db="EMBL/GenBank/DDBJ databases">
        <title>Draft genome sequence of the filamentous fungus Phialemoniopsis curvata isolated from diesel fuel.</title>
        <authorList>
            <person name="Varaljay V.A."/>
            <person name="Lyon W.J."/>
            <person name="Crouch A.L."/>
            <person name="Drake C.E."/>
            <person name="Hollomon J.M."/>
            <person name="Nadeau L.J."/>
            <person name="Nunn H.S."/>
            <person name="Stevenson B.S."/>
            <person name="Bojanowski C.L."/>
            <person name="Crookes-Goodson W.J."/>
        </authorList>
    </citation>
    <scope>NUCLEOTIDE SEQUENCE [LARGE SCALE GENOMIC DNA]</scope>
    <source>
        <strain evidence="3 4">D216</strain>
    </source>
</reference>
<dbReference type="AlphaFoldDB" id="A0A507BG78"/>
<keyword evidence="4" id="KW-1185">Reference proteome</keyword>
<keyword evidence="2" id="KW-0732">Signal</keyword>
<feature type="signal peptide" evidence="2">
    <location>
        <begin position="1"/>
        <end position="19"/>
    </location>
</feature>
<evidence type="ECO:0000256" key="2">
    <source>
        <dbReference type="SAM" id="SignalP"/>
    </source>
</evidence>
<comment type="caution">
    <text evidence="3">The sequence shown here is derived from an EMBL/GenBank/DDBJ whole genome shotgun (WGS) entry which is preliminary data.</text>
</comment>
<dbReference type="Proteomes" id="UP000319257">
    <property type="component" value="Unassembled WGS sequence"/>
</dbReference>
<gene>
    <name evidence="3" type="ORF">E0L32_000325</name>
</gene>
<evidence type="ECO:0000313" key="3">
    <source>
        <dbReference type="EMBL" id="TPX15991.1"/>
    </source>
</evidence>
<dbReference type="GeneID" id="41967772"/>
<proteinExistence type="predicted"/>
<feature type="chain" id="PRO_5021335839" evidence="2">
    <location>
        <begin position="20"/>
        <end position="305"/>
    </location>
</feature>
<feature type="region of interest" description="Disordered" evidence="1">
    <location>
        <begin position="279"/>
        <end position="305"/>
    </location>
</feature>
<dbReference type="OrthoDB" id="4359806at2759"/>
<organism evidence="3 4">
    <name type="scientific">Thyridium curvatum</name>
    <dbReference type="NCBI Taxonomy" id="1093900"/>
    <lineage>
        <taxon>Eukaryota</taxon>
        <taxon>Fungi</taxon>
        <taxon>Dikarya</taxon>
        <taxon>Ascomycota</taxon>
        <taxon>Pezizomycotina</taxon>
        <taxon>Sordariomycetes</taxon>
        <taxon>Sordariomycetidae</taxon>
        <taxon>Thyridiales</taxon>
        <taxon>Thyridiaceae</taxon>
        <taxon>Thyridium</taxon>
    </lineage>
</organism>
<sequence length="305" mass="34094">MRPTSAALCLVANAALAAAFTNWDLLTHPVVPGFRWQLPFPDDGTHPGGYDVPCQHTETFRAKAYRLGDLRREPPRGLAPWADALDVFLAHREYPGSWDGVDHGGDSRELLVMEYADVPPAVRGWVELQAAGQGAEQFLFGVFEKPRGQADKVRGTVRVKPTTTTAAAAAAAEGEEPWREIPDQDKIMVFAPAAVYPILPLWVAKGSKCEGEFVDLAKYKRQVEDNAVVAWPISFTKPEGDEPNRDASFTIKAMHVTETDHGKTMRLMWEKLHRTVRRSERKLQKEQRAAAARDLRDDTRVRDEL</sequence>